<keyword evidence="2" id="KW-0479">Metal-binding</keyword>
<dbReference type="InterPro" id="IPR006591">
    <property type="entry name" value="RNAP_P/RPABC4"/>
</dbReference>
<keyword evidence="8" id="KW-1185">Reference proteome</keyword>
<dbReference type="AlphaFoldDB" id="A0A371DKT3"/>
<feature type="compositionally biased region" description="Low complexity" evidence="6">
    <location>
        <begin position="1"/>
        <end position="23"/>
    </location>
</feature>
<dbReference type="InterPro" id="IPR029040">
    <property type="entry name" value="RPABC4/Spt4"/>
</dbReference>
<sequence>MSSQQPGNSYGNNYGSNNGPSYGAAPPRQDMSYLCADCGSSNEIKPREPIRCRQCGHRIMYKKRTNRMVQFEAR</sequence>
<comment type="similarity">
    <text evidence="5">Belongs to the archaeal Rpo12/eukaryotic RPC10 RNA polymerase subunit family.</text>
</comment>
<evidence type="ECO:0008006" key="9">
    <source>
        <dbReference type="Google" id="ProtNLM"/>
    </source>
</evidence>
<dbReference type="EMBL" id="KZ857388">
    <property type="protein sequence ID" value="RDX53141.1"/>
    <property type="molecule type" value="Genomic_DNA"/>
</dbReference>
<dbReference type="SMART" id="SM00659">
    <property type="entry name" value="RPOLCX"/>
    <property type="match status" value="1"/>
</dbReference>
<feature type="region of interest" description="Disordered" evidence="6">
    <location>
        <begin position="1"/>
        <end position="26"/>
    </location>
</feature>
<organism evidence="7 8">
    <name type="scientific">Lentinus brumalis</name>
    <dbReference type="NCBI Taxonomy" id="2498619"/>
    <lineage>
        <taxon>Eukaryota</taxon>
        <taxon>Fungi</taxon>
        <taxon>Dikarya</taxon>
        <taxon>Basidiomycota</taxon>
        <taxon>Agaricomycotina</taxon>
        <taxon>Agaricomycetes</taxon>
        <taxon>Polyporales</taxon>
        <taxon>Polyporaceae</taxon>
        <taxon>Lentinus</taxon>
    </lineage>
</organism>
<dbReference type="FunFam" id="2.20.28.30:FF:000002">
    <property type="entry name" value="DNA-directed RNA polymerases II, IV and V subunit 12"/>
    <property type="match status" value="1"/>
</dbReference>
<evidence type="ECO:0000256" key="6">
    <source>
        <dbReference type="SAM" id="MobiDB-lite"/>
    </source>
</evidence>
<dbReference type="SUPFAM" id="SSF63393">
    <property type="entry name" value="RNA polymerase subunits"/>
    <property type="match status" value="1"/>
</dbReference>
<dbReference type="InterPro" id="IPR039747">
    <property type="entry name" value="RPABC4"/>
</dbReference>
<evidence type="ECO:0000256" key="5">
    <source>
        <dbReference type="ARBA" id="ARBA00025770"/>
    </source>
</evidence>
<dbReference type="GO" id="GO:0005736">
    <property type="term" value="C:RNA polymerase I complex"/>
    <property type="evidence" value="ECO:0007669"/>
    <property type="project" value="TreeGrafter"/>
</dbReference>
<dbReference type="GO" id="GO:0008270">
    <property type="term" value="F:zinc ion binding"/>
    <property type="evidence" value="ECO:0007669"/>
    <property type="project" value="InterPro"/>
</dbReference>
<comment type="subcellular location">
    <subcellularLocation>
        <location evidence="1">Nucleus</location>
    </subcellularLocation>
</comment>
<evidence type="ECO:0000256" key="1">
    <source>
        <dbReference type="ARBA" id="ARBA00004123"/>
    </source>
</evidence>
<accession>A0A371DKT3</accession>
<reference evidence="7 8" key="1">
    <citation type="journal article" date="2018" name="Biotechnol. Biofuels">
        <title>Integrative visual omics of the white-rot fungus Polyporus brumalis exposes the biotechnological potential of its oxidative enzymes for delignifying raw plant biomass.</title>
        <authorList>
            <person name="Miyauchi S."/>
            <person name="Rancon A."/>
            <person name="Drula E."/>
            <person name="Hage H."/>
            <person name="Chaduli D."/>
            <person name="Favel A."/>
            <person name="Grisel S."/>
            <person name="Henrissat B."/>
            <person name="Herpoel-Gimbert I."/>
            <person name="Ruiz-Duenas F.J."/>
            <person name="Chevret D."/>
            <person name="Hainaut M."/>
            <person name="Lin J."/>
            <person name="Wang M."/>
            <person name="Pangilinan J."/>
            <person name="Lipzen A."/>
            <person name="Lesage-Meessen L."/>
            <person name="Navarro D."/>
            <person name="Riley R."/>
            <person name="Grigoriev I.V."/>
            <person name="Zhou S."/>
            <person name="Raouche S."/>
            <person name="Rosso M.N."/>
        </authorList>
    </citation>
    <scope>NUCLEOTIDE SEQUENCE [LARGE SCALE GENOMIC DNA]</scope>
    <source>
        <strain evidence="7 8">BRFM 1820</strain>
    </source>
</reference>
<dbReference type="Proteomes" id="UP000256964">
    <property type="component" value="Unassembled WGS sequence"/>
</dbReference>
<protein>
    <recommendedName>
        <fullName evidence="9">DNA-directed RNA polymerase I</fullName>
    </recommendedName>
</protein>
<dbReference type="GO" id="GO:0003899">
    <property type="term" value="F:DNA-directed RNA polymerase activity"/>
    <property type="evidence" value="ECO:0007669"/>
    <property type="project" value="InterPro"/>
</dbReference>
<dbReference type="GO" id="GO:0003677">
    <property type="term" value="F:DNA binding"/>
    <property type="evidence" value="ECO:0007669"/>
    <property type="project" value="InterPro"/>
</dbReference>
<dbReference type="Pfam" id="PF03604">
    <property type="entry name" value="Zn_ribbon_RPAB4"/>
    <property type="match status" value="1"/>
</dbReference>
<dbReference type="STRING" id="139420.A0A371DKT3"/>
<evidence type="ECO:0000313" key="7">
    <source>
        <dbReference type="EMBL" id="RDX53141.1"/>
    </source>
</evidence>
<dbReference type="GO" id="GO:0006351">
    <property type="term" value="P:DNA-templated transcription"/>
    <property type="evidence" value="ECO:0007669"/>
    <property type="project" value="InterPro"/>
</dbReference>
<evidence type="ECO:0000256" key="2">
    <source>
        <dbReference type="ARBA" id="ARBA00022723"/>
    </source>
</evidence>
<evidence type="ECO:0000256" key="4">
    <source>
        <dbReference type="ARBA" id="ARBA00023242"/>
    </source>
</evidence>
<keyword evidence="3" id="KW-0862">Zinc</keyword>
<gene>
    <name evidence="7" type="ORF">OH76DRAFT_1399756</name>
</gene>
<dbReference type="PANTHER" id="PTHR12056:SF2">
    <property type="entry name" value="GEO11084P1"/>
    <property type="match status" value="1"/>
</dbReference>
<keyword evidence="4" id="KW-0539">Nucleus</keyword>
<evidence type="ECO:0000313" key="8">
    <source>
        <dbReference type="Proteomes" id="UP000256964"/>
    </source>
</evidence>
<evidence type="ECO:0000256" key="3">
    <source>
        <dbReference type="ARBA" id="ARBA00022833"/>
    </source>
</evidence>
<name>A0A371DKT3_9APHY</name>
<dbReference type="PANTHER" id="PTHR12056">
    <property type="entry name" value="DNA-DIRECTED RNA POLYMERASES I, II, AND III"/>
    <property type="match status" value="1"/>
</dbReference>
<dbReference type="GO" id="GO:0005665">
    <property type="term" value="C:RNA polymerase II, core complex"/>
    <property type="evidence" value="ECO:0007669"/>
    <property type="project" value="TreeGrafter"/>
</dbReference>
<dbReference type="Gene3D" id="2.20.28.30">
    <property type="entry name" value="RNA polymerase ii, chain L"/>
    <property type="match status" value="1"/>
</dbReference>
<dbReference type="OrthoDB" id="5585087at2759"/>
<proteinExistence type="inferred from homology"/>
<dbReference type="GO" id="GO:0005666">
    <property type="term" value="C:RNA polymerase III complex"/>
    <property type="evidence" value="ECO:0007669"/>
    <property type="project" value="TreeGrafter"/>
</dbReference>